<dbReference type="InterPro" id="IPR029063">
    <property type="entry name" value="SAM-dependent_MTases_sf"/>
</dbReference>
<dbReference type="SUPFAM" id="SSF53335">
    <property type="entry name" value="S-adenosyl-L-methionine-dependent methyltransferases"/>
    <property type="match status" value="1"/>
</dbReference>
<dbReference type="Pfam" id="PF04445">
    <property type="entry name" value="SAM_MT"/>
    <property type="match status" value="1"/>
</dbReference>
<dbReference type="STRING" id="1656094.BFC18_13745"/>
<sequence length="252" mass="27763">MHNISVFIAPAQSEDEKNKLQQVAEKWSFPVISELPEGLAVTVENGKLSVKDFAEPKQLGVFVDFLSGSSLYRQQHGGGKKEPIAKAIGVKGSETPTVLDATPGLGRDAFVLASLGCRVVMMERSPVVAALLDDGLLRLAEQDPEFAQRFRLIHGNSIEQMEALNDEIDAVYLDPMFPHRKKSALVKKEMRVFQQLLGSDDDADGLLLPARTLAKQRVVVKRPDYAEPLAGVTPTMAIKSKKHRFDVYLSPK</sequence>
<feature type="binding site" evidence="1">
    <location>
        <position position="174"/>
    </location>
    <ligand>
        <name>S-adenosyl-L-methionine</name>
        <dbReference type="ChEBI" id="CHEBI:59789"/>
    </ligand>
</feature>
<dbReference type="HAMAP" id="MF_01523">
    <property type="entry name" value="16SrRNA_methyltr_J"/>
    <property type="match status" value="1"/>
</dbReference>
<dbReference type="PANTHER" id="PTHR36112">
    <property type="entry name" value="RIBOSOMAL RNA SMALL SUBUNIT METHYLTRANSFERASE J"/>
    <property type="match status" value="1"/>
</dbReference>
<comment type="catalytic activity">
    <reaction evidence="1">
        <text>guanosine(1516) in 16S rRNA + S-adenosyl-L-methionine = N(2)-methylguanosine(1516) in 16S rRNA + S-adenosyl-L-homocysteine + H(+)</text>
        <dbReference type="Rhea" id="RHEA:43220"/>
        <dbReference type="Rhea" id="RHEA-COMP:10412"/>
        <dbReference type="Rhea" id="RHEA-COMP:10413"/>
        <dbReference type="ChEBI" id="CHEBI:15378"/>
        <dbReference type="ChEBI" id="CHEBI:57856"/>
        <dbReference type="ChEBI" id="CHEBI:59789"/>
        <dbReference type="ChEBI" id="CHEBI:74269"/>
        <dbReference type="ChEBI" id="CHEBI:74481"/>
        <dbReference type="EC" id="2.1.1.242"/>
    </reaction>
</comment>
<dbReference type="EMBL" id="MDHN01000029">
    <property type="protein sequence ID" value="OFC70241.1"/>
    <property type="molecule type" value="Genomic_DNA"/>
</dbReference>
<accession>A0A1E7Z9W2</accession>
<dbReference type="Proteomes" id="UP000175691">
    <property type="component" value="Unassembled WGS sequence"/>
</dbReference>
<keyword evidence="1" id="KW-0963">Cytoplasm</keyword>
<keyword evidence="1" id="KW-0949">S-adenosyl-L-methionine</keyword>
<protein>
    <recommendedName>
        <fullName evidence="1">Ribosomal RNA small subunit methyltransferase J</fullName>
        <ecNumber evidence="1">2.1.1.242</ecNumber>
    </recommendedName>
    <alternativeName>
        <fullName evidence="1">16S rRNA m2G1516 methyltransferase</fullName>
    </alternativeName>
    <alternativeName>
        <fullName evidence="1">rRNA (guanine-N(2)-)-methyltransferase</fullName>
    </alternativeName>
</protein>
<dbReference type="OrthoDB" id="3191794at2"/>
<name>A0A1E7Z9W2_9ALTE</name>
<keyword evidence="3" id="KW-1185">Reference proteome</keyword>
<evidence type="ECO:0000256" key="1">
    <source>
        <dbReference type="HAMAP-Rule" id="MF_01523"/>
    </source>
</evidence>
<comment type="subcellular location">
    <subcellularLocation>
        <location evidence="1">Cytoplasm</location>
    </subcellularLocation>
</comment>
<organism evidence="2 3">
    <name type="scientific">Alteromonas confluentis</name>
    <dbReference type="NCBI Taxonomy" id="1656094"/>
    <lineage>
        <taxon>Bacteria</taxon>
        <taxon>Pseudomonadati</taxon>
        <taxon>Pseudomonadota</taxon>
        <taxon>Gammaproteobacteria</taxon>
        <taxon>Alteromonadales</taxon>
        <taxon>Alteromonadaceae</taxon>
        <taxon>Alteromonas/Salinimonas group</taxon>
        <taxon>Alteromonas</taxon>
    </lineage>
</organism>
<reference evidence="2 3" key="1">
    <citation type="submission" date="2016-08" db="EMBL/GenBank/DDBJ databases">
        <authorList>
            <person name="Seilhamer J.J."/>
        </authorList>
    </citation>
    <scope>NUCLEOTIDE SEQUENCE [LARGE SCALE GENOMIC DNA]</scope>
    <source>
        <strain evidence="2 3">KCTC 42603</strain>
    </source>
</reference>
<dbReference type="InterPro" id="IPR007536">
    <property type="entry name" value="16SrRNA_methylTrfase_J"/>
</dbReference>
<evidence type="ECO:0000313" key="2">
    <source>
        <dbReference type="EMBL" id="OFC70241.1"/>
    </source>
</evidence>
<dbReference type="RefSeq" id="WP_070125884.1">
    <property type="nucleotide sequence ID" value="NZ_MDHN01000029.1"/>
</dbReference>
<dbReference type="EC" id="2.1.1.242" evidence="1"/>
<dbReference type="AlphaFoldDB" id="A0A1E7Z9W2"/>
<feature type="binding site" evidence="1">
    <location>
        <begin position="107"/>
        <end position="108"/>
    </location>
    <ligand>
        <name>S-adenosyl-L-methionine</name>
        <dbReference type="ChEBI" id="CHEBI:59789"/>
    </ligand>
</feature>
<keyword evidence="1 2" id="KW-0489">Methyltransferase</keyword>
<gene>
    <name evidence="1" type="primary">rsmJ</name>
    <name evidence="2" type="ORF">BFC18_13745</name>
</gene>
<dbReference type="Gene3D" id="3.40.50.150">
    <property type="entry name" value="Vaccinia Virus protein VP39"/>
    <property type="match status" value="1"/>
</dbReference>
<comment type="caution">
    <text evidence="2">The sequence shown here is derived from an EMBL/GenBank/DDBJ whole genome shotgun (WGS) entry which is preliminary data.</text>
</comment>
<keyword evidence="1" id="KW-0698">rRNA processing</keyword>
<dbReference type="GO" id="GO:0005737">
    <property type="term" value="C:cytoplasm"/>
    <property type="evidence" value="ECO:0007669"/>
    <property type="project" value="UniProtKB-SubCell"/>
</dbReference>
<keyword evidence="1 2" id="KW-0808">Transferase</keyword>
<comment type="similarity">
    <text evidence="1">Belongs to the methyltransferase superfamily. RsmJ family.</text>
</comment>
<proteinExistence type="inferred from homology"/>
<dbReference type="PANTHER" id="PTHR36112:SF1">
    <property type="entry name" value="RIBOSOMAL RNA SMALL SUBUNIT METHYLTRANSFERASE J"/>
    <property type="match status" value="1"/>
</dbReference>
<evidence type="ECO:0000313" key="3">
    <source>
        <dbReference type="Proteomes" id="UP000175691"/>
    </source>
</evidence>
<feature type="binding site" evidence="1">
    <location>
        <begin position="123"/>
        <end position="124"/>
    </location>
    <ligand>
        <name>S-adenosyl-L-methionine</name>
        <dbReference type="ChEBI" id="CHEBI:59789"/>
    </ligand>
</feature>
<dbReference type="CDD" id="cd02440">
    <property type="entry name" value="AdoMet_MTases"/>
    <property type="match status" value="1"/>
</dbReference>
<dbReference type="GO" id="GO:0008990">
    <property type="term" value="F:rRNA (guanine-N2-)-methyltransferase activity"/>
    <property type="evidence" value="ECO:0007669"/>
    <property type="project" value="UniProtKB-UniRule"/>
</dbReference>
<comment type="function">
    <text evidence="1">Specifically methylates the guanosine in position 1516 of 16S rRNA.</text>
</comment>
<comment type="caution">
    <text evidence="1">Lacks conserved residue(s) required for the propagation of feature annotation.</text>
</comment>